<comment type="caution">
    <text evidence="1">The sequence shown here is derived from an EMBL/GenBank/DDBJ whole genome shotgun (WGS) entry which is preliminary data.</text>
</comment>
<dbReference type="AlphaFoldDB" id="A0A1G2FZR8"/>
<dbReference type="SUPFAM" id="SSF141000">
    <property type="entry name" value="Glu-tRNAGln amidotransferase C subunit"/>
    <property type="match status" value="1"/>
</dbReference>
<sequence>MISKQDIQKLSELARIEVRESEVEKLRHDLERVLEYVEQLGRAETGTVEAFTNVTGMTNVATSDDARVVVPADVAGLVDAAPGHDQSFVKVPSVWKKR</sequence>
<accession>A0A1G2FZR8</accession>
<name>A0A1G2FZR8_9BACT</name>
<dbReference type="Pfam" id="PF02686">
    <property type="entry name" value="GatC"/>
    <property type="match status" value="1"/>
</dbReference>
<dbReference type="STRING" id="1802114.A2719_01710"/>
<proteinExistence type="predicted"/>
<dbReference type="EMBL" id="MHNK01000020">
    <property type="protein sequence ID" value="OGZ43061.1"/>
    <property type="molecule type" value="Genomic_DNA"/>
</dbReference>
<dbReference type="Proteomes" id="UP000177480">
    <property type="component" value="Unassembled WGS sequence"/>
</dbReference>
<evidence type="ECO:0000313" key="1">
    <source>
        <dbReference type="EMBL" id="OGZ43061.1"/>
    </source>
</evidence>
<protein>
    <recommendedName>
        <fullName evidence="3">Asp/Glu-ADT subunit C</fullName>
    </recommendedName>
</protein>
<reference evidence="1 2" key="1">
    <citation type="journal article" date="2016" name="Nat. Commun.">
        <title>Thousands of microbial genomes shed light on interconnected biogeochemical processes in an aquifer system.</title>
        <authorList>
            <person name="Anantharaman K."/>
            <person name="Brown C.T."/>
            <person name="Hug L.A."/>
            <person name="Sharon I."/>
            <person name="Castelle C.J."/>
            <person name="Probst A.J."/>
            <person name="Thomas B.C."/>
            <person name="Singh A."/>
            <person name="Wilkins M.J."/>
            <person name="Karaoz U."/>
            <person name="Brodie E.L."/>
            <person name="Williams K.H."/>
            <person name="Hubbard S.S."/>
            <person name="Banfield J.F."/>
        </authorList>
    </citation>
    <scope>NUCLEOTIDE SEQUENCE [LARGE SCALE GENOMIC DNA]</scope>
</reference>
<evidence type="ECO:0008006" key="3">
    <source>
        <dbReference type="Google" id="ProtNLM"/>
    </source>
</evidence>
<dbReference type="NCBIfam" id="TIGR00135">
    <property type="entry name" value="gatC"/>
    <property type="match status" value="1"/>
</dbReference>
<dbReference type="InterPro" id="IPR003837">
    <property type="entry name" value="GatC"/>
</dbReference>
<gene>
    <name evidence="1" type="ORF">A2719_01710</name>
</gene>
<evidence type="ECO:0000313" key="2">
    <source>
        <dbReference type="Proteomes" id="UP000177480"/>
    </source>
</evidence>
<dbReference type="InterPro" id="IPR036113">
    <property type="entry name" value="Asp/Glu-ADT_sf_sub_c"/>
</dbReference>
<organism evidence="1 2">
    <name type="scientific">Candidatus Ryanbacteria bacterium RIFCSPHIGHO2_01_FULL_45_22</name>
    <dbReference type="NCBI Taxonomy" id="1802114"/>
    <lineage>
        <taxon>Bacteria</taxon>
        <taxon>Candidatus Ryaniibacteriota</taxon>
    </lineage>
</organism>
<dbReference type="Gene3D" id="1.10.20.60">
    <property type="entry name" value="Glu-tRNAGln amidotransferase C subunit, N-terminal domain"/>
    <property type="match status" value="1"/>
</dbReference>
<dbReference type="GO" id="GO:0006450">
    <property type="term" value="P:regulation of translational fidelity"/>
    <property type="evidence" value="ECO:0007669"/>
    <property type="project" value="InterPro"/>
</dbReference>